<evidence type="ECO:0000256" key="5">
    <source>
        <dbReference type="ARBA" id="ARBA00023002"/>
    </source>
</evidence>
<dbReference type="AlphaFoldDB" id="A0AAV9TEH3"/>
<keyword evidence="10" id="KW-1185">Reference proteome</keyword>
<name>A0AAV9TEH3_9PEZI</name>
<keyword evidence="4" id="KW-0274">FAD</keyword>
<proteinExistence type="inferred from homology"/>
<dbReference type="PANTHER" id="PTHR47356:SF2">
    <property type="entry name" value="FAD-BINDING DOMAIN-CONTAINING PROTEIN-RELATED"/>
    <property type="match status" value="1"/>
</dbReference>
<evidence type="ECO:0000256" key="1">
    <source>
        <dbReference type="ARBA" id="ARBA00001974"/>
    </source>
</evidence>
<accession>A0AAV9TEH3</accession>
<dbReference type="SUPFAM" id="SSF51905">
    <property type="entry name" value="FAD/NAD(P)-binding domain"/>
    <property type="match status" value="1"/>
</dbReference>
<dbReference type="Gene3D" id="3.50.50.60">
    <property type="entry name" value="FAD/NAD(P)-binding domain"/>
    <property type="match status" value="1"/>
</dbReference>
<gene>
    <name evidence="9" type="ORF">QIS74_06123</name>
</gene>
<dbReference type="Pfam" id="PF01494">
    <property type="entry name" value="FAD_binding_3"/>
    <property type="match status" value="1"/>
</dbReference>
<comment type="caution">
    <text evidence="9">The sequence shown here is derived from an EMBL/GenBank/DDBJ whole genome shotgun (WGS) entry which is preliminary data.</text>
</comment>
<keyword evidence="6" id="KW-0503">Monooxygenase</keyword>
<feature type="domain" description="FAD-binding" evidence="8">
    <location>
        <begin position="7"/>
        <end position="345"/>
    </location>
</feature>
<organism evidence="9 10">
    <name type="scientific">Colletotrichum tabaci</name>
    <dbReference type="NCBI Taxonomy" id="1209068"/>
    <lineage>
        <taxon>Eukaryota</taxon>
        <taxon>Fungi</taxon>
        <taxon>Dikarya</taxon>
        <taxon>Ascomycota</taxon>
        <taxon>Pezizomycotina</taxon>
        <taxon>Sordariomycetes</taxon>
        <taxon>Hypocreomycetidae</taxon>
        <taxon>Glomerellales</taxon>
        <taxon>Glomerellaceae</taxon>
        <taxon>Colletotrichum</taxon>
        <taxon>Colletotrichum destructivum species complex</taxon>
    </lineage>
</organism>
<evidence type="ECO:0000259" key="8">
    <source>
        <dbReference type="Pfam" id="PF01494"/>
    </source>
</evidence>
<dbReference type="InterPro" id="IPR002938">
    <property type="entry name" value="FAD-bd"/>
</dbReference>
<feature type="compositionally biased region" description="Low complexity" evidence="7">
    <location>
        <begin position="355"/>
        <end position="364"/>
    </location>
</feature>
<dbReference type="EMBL" id="JASAOK010000032">
    <property type="protein sequence ID" value="KAK6218914.1"/>
    <property type="molecule type" value="Genomic_DNA"/>
</dbReference>
<evidence type="ECO:0000313" key="10">
    <source>
        <dbReference type="Proteomes" id="UP001327957"/>
    </source>
</evidence>
<evidence type="ECO:0000256" key="3">
    <source>
        <dbReference type="ARBA" id="ARBA00022630"/>
    </source>
</evidence>
<dbReference type="InterPro" id="IPR036188">
    <property type="entry name" value="FAD/NAD-bd_sf"/>
</dbReference>
<feature type="region of interest" description="Disordered" evidence="7">
    <location>
        <begin position="342"/>
        <end position="364"/>
    </location>
</feature>
<evidence type="ECO:0000313" key="9">
    <source>
        <dbReference type="EMBL" id="KAK6218914.1"/>
    </source>
</evidence>
<dbReference type="PRINTS" id="PR00420">
    <property type="entry name" value="RNGMNOXGNASE"/>
</dbReference>
<protein>
    <submittedName>
        <fullName evidence="9">Fad binding domain-containing protein</fullName>
    </submittedName>
</protein>
<sequence>MAGDPFRVIIIGGGPSGITAAYALYHAGIDFVVLERRTNVAEDLGASLVLGPPSLRVFHQFGILDKLAEIGGNLYENRAFTTDGQVFKSTRIFDVMVENHGSGPLAFHRAHLIQALYDNLPEAAKARYFMGKKLAGIEATETGVVVTCDDGSSYAGSVVLGADGVHSATRREMRRLALAEDPSREATWDAVTPYKTSYQCMWASFPRPTAPGLSNETQGTDSSVMYISGTERAWIFLYEKLPATTTERITFTEDDIEAYAGRFADWPVTETLKVRDVFSERLSAGAAALEEGICNNWSWGGRVVLVGDAAHKFTPNAGLGFNNGVQDVVALCNRLRRFVGGSGSGEEGTADDRTTTTTTTAKTTAKATSTTDYAALEGLFEEYRKERRELLDADLDESVRVTRMHAWASTWDWIMSRYILSWGFIQRLFVTFFVTPKMQRAGVIDFISKPEPFEGTYKWLHPLLKSVPKERTA</sequence>
<comment type="similarity">
    <text evidence="2">Belongs to the paxM FAD-dependent monooxygenase family.</text>
</comment>
<dbReference type="GO" id="GO:0004497">
    <property type="term" value="F:monooxygenase activity"/>
    <property type="evidence" value="ECO:0007669"/>
    <property type="project" value="UniProtKB-KW"/>
</dbReference>
<reference evidence="9 10" key="1">
    <citation type="submission" date="2023-04" db="EMBL/GenBank/DDBJ databases">
        <title>Colletotrichum tabacum stain YC1 causing leaf anthracnose on Nicotiana tabacum(L.) cv.</title>
        <authorList>
            <person name="Ji Z."/>
            <person name="Wang M."/>
            <person name="Zhang J."/>
            <person name="Wang N."/>
            <person name="Zhou Z."/>
        </authorList>
    </citation>
    <scope>NUCLEOTIDE SEQUENCE [LARGE SCALE GENOMIC DNA]</scope>
    <source>
        <strain evidence="9 10">YC1</strain>
    </source>
</reference>
<dbReference type="GO" id="GO:0071949">
    <property type="term" value="F:FAD binding"/>
    <property type="evidence" value="ECO:0007669"/>
    <property type="project" value="InterPro"/>
</dbReference>
<keyword evidence="3" id="KW-0285">Flavoprotein</keyword>
<dbReference type="Proteomes" id="UP001327957">
    <property type="component" value="Unassembled WGS sequence"/>
</dbReference>
<comment type="cofactor">
    <cofactor evidence="1">
        <name>FAD</name>
        <dbReference type="ChEBI" id="CHEBI:57692"/>
    </cofactor>
</comment>
<dbReference type="PANTHER" id="PTHR47356">
    <property type="entry name" value="FAD-DEPENDENT MONOOXYGENASE ASQG-RELATED"/>
    <property type="match status" value="1"/>
</dbReference>
<evidence type="ECO:0000256" key="7">
    <source>
        <dbReference type="SAM" id="MobiDB-lite"/>
    </source>
</evidence>
<dbReference type="InterPro" id="IPR050562">
    <property type="entry name" value="FAD_mOase_fung"/>
</dbReference>
<evidence type="ECO:0000256" key="6">
    <source>
        <dbReference type="ARBA" id="ARBA00023033"/>
    </source>
</evidence>
<keyword evidence="5" id="KW-0560">Oxidoreductase</keyword>
<evidence type="ECO:0000256" key="2">
    <source>
        <dbReference type="ARBA" id="ARBA00007992"/>
    </source>
</evidence>
<evidence type="ECO:0000256" key="4">
    <source>
        <dbReference type="ARBA" id="ARBA00022827"/>
    </source>
</evidence>